<dbReference type="Proteomes" id="UP000018208">
    <property type="component" value="Unassembled WGS sequence"/>
</dbReference>
<dbReference type="EMBL" id="AUWU02000005">
    <property type="protein sequence ID" value="KAH0572828.1"/>
    <property type="molecule type" value="Genomic_DNA"/>
</dbReference>
<name>V6LG31_9EUKA</name>
<proteinExistence type="predicted"/>
<feature type="coiled-coil region" evidence="1">
    <location>
        <begin position="356"/>
        <end position="531"/>
    </location>
</feature>
<evidence type="ECO:0000313" key="3">
    <source>
        <dbReference type="EMBL" id="KAH0572828.1"/>
    </source>
</evidence>
<accession>V6LG31</accession>
<feature type="coiled-coil region" evidence="1">
    <location>
        <begin position="191"/>
        <end position="299"/>
    </location>
</feature>
<dbReference type="EMBL" id="KI546136">
    <property type="protein sequence ID" value="EST43472.1"/>
    <property type="molecule type" value="Genomic_DNA"/>
</dbReference>
<feature type="coiled-coil region" evidence="1">
    <location>
        <begin position="883"/>
        <end position="917"/>
    </location>
</feature>
<dbReference type="VEuPathDB" id="GiardiaDB:SS50377_24942"/>
<organism evidence="2">
    <name type="scientific">Spironucleus salmonicida</name>
    <dbReference type="NCBI Taxonomy" id="348837"/>
    <lineage>
        <taxon>Eukaryota</taxon>
        <taxon>Metamonada</taxon>
        <taxon>Diplomonadida</taxon>
        <taxon>Hexamitidae</taxon>
        <taxon>Hexamitinae</taxon>
        <taxon>Spironucleus</taxon>
    </lineage>
</organism>
<feature type="coiled-coil region" evidence="1">
    <location>
        <begin position="718"/>
        <end position="752"/>
    </location>
</feature>
<keyword evidence="1" id="KW-0175">Coiled coil</keyword>
<feature type="coiled-coil region" evidence="1">
    <location>
        <begin position="564"/>
        <end position="685"/>
    </location>
</feature>
<protein>
    <submittedName>
        <fullName evidence="2">Uncharacterized protein</fullName>
    </submittedName>
</protein>
<reference evidence="2 3" key="1">
    <citation type="journal article" date="2014" name="PLoS Genet.">
        <title>The Genome of Spironucleus salmonicida Highlights a Fish Pathogen Adapted to Fluctuating Environments.</title>
        <authorList>
            <person name="Xu F."/>
            <person name="Jerlstrom-Hultqvist J."/>
            <person name="Einarsson E."/>
            <person name="Astvaldsson A."/>
            <person name="Svard S.G."/>
            <person name="Andersson J.O."/>
        </authorList>
    </citation>
    <scope>NUCLEOTIDE SEQUENCE</scope>
    <source>
        <strain evidence="3">ATCC 50377</strain>
    </source>
</reference>
<evidence type="ECO:0000313" key="4">
    <source>
        <dbReference type="Proteomes" id="UP000018208"/>
    </source>
</evidence>
<feature type="coiled-coil region" evidence="1">
    <location>
        <begin position="781"/>
        <end position="829"/>
    </location>
</feature>
<reference evidence="3" key="2">
    <citation type="submission" date="2020-12" db="EMBL/GenBank/DDBJ databases">
        <title>New Spironucleus salmonicida genome in near-complete chromosomes.</title>
        <authorList>
            <person name="Xu F."/>
            <person name="Kurt Z."/>
            <person name="Jimenez-Gonzalez A."/>
            <person name="Astvaldsson A."/>
            <person name="Andersson J.O."/>
            <person name="Svard S.G."/>
        </authorList>
    </citation>
    <scope>NUCLEOTIDE SEQUENCE</scope>
    <source>
        <strain evidence="3">ATCC 50377</strain>
    </source>
</reference>
<feature type="coiled-coil region" evidence="1">
    <location>
        <begin position="950"/>
        <end position="1091"/>
    </location>
</feature>
<gene>
    <name evidence="2" type="ORF">SS50377_16838</name>
    <name evidence="3" type="ORF">SS50377_24942</name>
</gene>
<sequence>MQSSDLQDNLMMTGLSNSINDNSLITSQKQALDQQYCLIKELQAALMKQTSTGQDDDYEILLGKYKEVQGQLLEQKRISSQFSYTAAESAHSAANFKTQLDQLQPEHQKLTMQFNNTSQALFKTQADFNTMKLENSSLVNETLILRQSNDEFITNISELTDSQTLIGQQNFDLKNKISVQKEKLTAVTQANENAQVKIEYIEQNKQQLQKLNDQLSENLSTTYENVKNLQIKLSQVDNELLHTRTENTTLTQALQKLQQQSSRNEEVNGEKLSILLAEHEDLKHRFSALKTTNDQVQDEMTLKTNENQILTLKLEELQIKFADLSSSNANMYQKHQTLIKENEKGQILLNQQSLNITKLTTQNDDKTNQIQALKTENELALKSQKDINIQLQKVQNELNNVQLSSQKEVSSLENSISKQHTIVAQKTQEIKALKQNQDTLKANIQTQNNEFSDLQKAMQTQQNSNFLEIKKLEDAINEKLQEISALNLTISRLQIQTENMAQNTDNLNSNYAKLQQEYDELTEVHKNLNFSLLSQTEEMTNELQKSTSATQNNAMQINNLQLSNQTLTSENQDMKIVIIQLKNEIQHLKEVENELTKTTDKLVILQQLNTQINTQVQLQVLEIQTLNSENESLFNDKENALTKLQILETMIHQQSGDLNILKTQLVLQQQQISNVQQESKEITNQKTLVQQQNEHKTQIISQLESKLSSILNKSSTSVSQLELDALEKNKIINEYEKQEIELKQMIKGQNEKLENHIIQQSLSSKQLDQLNGEVTMLKQSITGKNSSIIDLEKQIQKLENTIISLNSDLNNLKQQLSDKQENNDILLKSNDNISENQKHQLDIQAAQIHEINTHKDELSAKLIDKERYISQIGCEKLEIQNKNSLLQQEMNRKNILIADLELEIEEMKNQIDIAISKSIKYDNSKSILLEFAAEIEEKNLEIQGENLESSMVLQNENDELKSKLNSMEQSLLQQLKEVENSNEIEISNALEIEISELRAQIENLQRQNEMLRTVKSTEKAAGDEFQPELENLQNNLLQTLDELNSTKQLTEILQSEIAENRVSSAALQDKITAFERENSAQKARVEELQQSEARLKGVFHDIKASVKR</sequence>
<dbReference type="AlphaFoldDB" id="V6LG31"/>
<keyword evidence="4" id="KW-1185">Reference proteome</keyword>
<evidence type="ECO:0000313" key="2">
    <source>
        <dbReference type="EMBL" id="EST43472.1"/>
    </source>
</evidence>
<evidence type="ECO:0000256" key="1">
    <source>
        <dbReference type="SAM" id="Coils"/>
    </source>
</evidence>